<dbReference type="PROSITE" id="PS51257">
    <property type="entry name" value="PROKAR_LIPOPROTEIN"/>
    <property type="match status" value="1"/>
</dbReference>
<dbReference type="Pfam" id="PF13115">
    <property type="entry name" value="YtkA"/>
    <property type="match status" value="1"/>
</dbReference>
<keyword evidence="1" id="KW-0732">Signal</keyword>
<protein>
    <submittedName>
        <fullName evidence="3">FixH family protein</fullName>
    </submittedName>
</protein>
<gene>
    <name evidence="3" type="ORF">P4T90_05005</name>
</gene>
<keyword evidence="4" id="KW-1185">Reference proteome</keyword>
<dbReference type="Gene3D" id="2.60.40.3760">
    <property type="match status" value="1"/>
</dbReference>
<dbReference type="EMBL" id="JARMAB010000006">
    <property type="protein sequence ID" value="MED1202450.1"/>
    <property type="molecule type" value="Genomic_DNA"/>
</dbReference>
<reference evidence="3 4" key="1">
    <citation type="submission" date="2023-03" db="EMBL/GenBank/DDBJ databases">
        <title>Bacillus Genome Sequencing.</title>
        <authorList>
            <person name="Dunlap C."/>
        </authorList>
    </citation>
    <scope>NUCLEOTIDE SEQUENCE [LARGE SCALE GENOMIC DNA]</scope>
    <source>
        <strain evidence="3 4">B-23453</strain>
    </source>
</reference>
<feature type="chain" id="PRO_5046394277" evidence="1">
    <location>
        <begin position="22"/>
        <end position="133"/>
    </location>
</feature>
<evidence type="ECO:0000313" key="3">
    <source>
        <dbReference type="EMBL" id="MED1202450.1"/>
    </source>
</evidence>
<accession>A0ABU6MCQ4</accession>
<comment type="caution">
    <text evidence="3">The sequence shown here is derived from an EMBL/GenBank/DDBJ whole genome shotgun (WGS) entry which is preliminary data.</text>
</comment>
<dbReference type="InterPro" id="IPR032693">
    <property type="entry name" value="YtkA-like_dom"/>
</dbReference>
<evidence type="ECO:0000259" key="2">
    <source>
        <dbReference type="Pfam" id="PF13115"/>
    </source>
</evidence>
<feature type="signal peptide" evidence="1">
    <location>
        <begin position="1"/>
        <end position="21"/>
    </location>
</feature>
<sequence>MKKIVFLSILAVMMAVTSACSTSNSSSELTKTMPEPIAVTLKVQSKASVNQEIPLKSIVKQGKDMVKDADEVMYETWKENQKDKDSMLDAKNEKDGTYTATVKFDQPGVYYVQVHVTARSMHDMPKTKIVIRK</sequence>
<organism evidence="3 4">
    <name type="scientific">Heyndrickxia acidicola</name>
    <dbReference type="NCBI Taxonomy" id="209389"/>
    <lineage>
        <taxon>Bacteria</taxon>
        <taxon>Bacillati</taxon>
        <taxon>Bacillota</taxon>
        <taxon>Bacilli</taxon>
        <taxon>Bacillales</taxon>
        <taxon>Bacillaceae</taxon>
        <taxon>Heyndrickxia</taxon>
    </lineage>
</organism>
<dbReference type="Proteomes" id="UP001341444">
    <property type="component" value="Unassembled WGS sequence"/>
</dbReference>
<evidence type="ECO:0000313" key="4">
    <source>
        <dbReference type="Proteomes" id="UP001341444"/>
    </source>
</evidence>
<feature type="domain" description="YtkA-like" evidence="2">
    <location>
        <begin position="35"/>
        <end position="115"/>
    </location>
</feature>
<proteinExistence type="predicted"/>
<evidence type="ECO:0000256" key="1">
    <source>
        <dbReference type="SAM" id="SignalP"/>
    </source>
</evidence>
<dbReference type="RefSeq" id="WP_066265751.1">
    <property type="nucleotide sequence ID" value="NZ_JARMAB010000006.1"/>
</dbReference>
<name>A0ABU6MCQ4_9BACI</name>